<evidence type="ECO:0000256" key="1">
    <source>
        <dbReference type="SAM" id="MobiDB-lite"/>
    </source>
</evidence>
<gene>
    <name evidence="2" type="ORF">I206_06199</name>
    <name evidence="3" type="ORF">I206_107868</name>
</gene>
<evidence type="ECO:0008006" key="5">
    <source>
        <dbReference type="Google" id="ProtNLM"/>
    </source>
</evidence>
<accession>A0A1B9HYK9</accession>
<dbReference type="KEGG" id="kpin:30174568"/>
<dbReference type="GeneID" id="30174568"/>
<evidence type="ECO:0000313" key="3">
    <source>
        <dbReference type="EMBL" id="WWC73896.1"/>
    </source>
</evidence>
<evidence type="ECO:0000313" key="2">
    <source>
        <dbReference type="EMBL" id="OCF48331.1"/>
    </source>
</evidence>
<dbReference type="EMBL" id="KI894014">
    <property type="protein sequence ID" value="OCF48331.1"/>
    <property type="molecule type" value="Genomic_DNA"/>
</dbReference>
<dbReference type="InterPro" id="IPR007396">
    <property type="entry name" value="TR_PAI2-type"/>
</dbReference>
<dbReference type="PANTHER" id="PTHR35802:SF1">
    <property type="entry name" value="PROTEASE SYNTHASE AND SPORULATION PROTEIN PAI 2"/>
    <property type="match status" value="1"/>
</dbReference>
<dbReference type="OrthoDB" id="2101473at2759"/>
<dbReference type="SUPFAM" id="SSF50475">
    <property type="entry name" value="FMN-binding split barrel"/>
    <property type="match status" value="1"/>
</dbReference>
<sequence length="262" mass="29984">MYIRPIHAELDIPILHEFIRENPLGLFTTSIPNSKYSKLQTTHIPFILCKDLNDENDKGILKGHIAKANPQSKSIIENLDSINSINSNSNELEEEVLILFNSLNNSYLTPKFYLETKPKNGKVVPTWNYSSVQIYGKAKIYYKDNHETSNFLQNQIEQLTLENENNFIQQNNNIKKEQKPWKVSDAPINYINLLKKSIIGIEIKIERIEGRFKLSQESNDGDWNGVIQGFKSLNTEQGDNMAQSIESRGKERASKKGVCPIS</sequence>
<dbReference type="AlphaFoldDB" id="A0A1B9HYK9"/>
<keyword evidence="4" id="KW-1185">Reference proteome</keyword>
<dbReference type="Gene3D" id="2.30.110.10">
    <property type="entry name" value="Electron Transport, Fmn-binding Protein, Chain A"/>
    <property type="match status" value="1"/>
</dbReference>
<dbReference type="PANTHER" id="PTHR35802">
    <property type="entry name" value="PROTEASE SYNTHASE AND SPORULATION PROTEIN PAI 2"/>
    <property type="match status" value="1"/>
</dbReference>
<dbReference type="EMBL" id="CP144529">
    <property type="protein sequence ID" value="WWC73896.1"/>
    <property type="molecule type" value="Genomic_DNA"/>
</dbReference>
<organism evidence="2">
    <name type="scientific">Kwoniella pini CBS 10737</name>
    <dbReference type="NCBI Taxonomy" id="1296096"/>
    <lineage>
        <taxon>Eukaryota</taxon>
        <taxon>Fungi</taxon>
        <taxon>Dikarya</taxon>
        <taxon>Basidiomycota</taxon>
        <taxon>Agaricomycotina</taxon>
        <taxon>Tremellomycetes</taxon>
        <taxon>Tremellales</taxon>
        <taxon>Cryptococcaceae</taxon>
        <taxon>Kwoniella</taxon>
    </lineage>
</organism>
<proteinExistence type="predicted"/>
<feature type="region of interest" description="Disordered" evidence="1">
    <location>
        <begin position="241"/>
        <end position="262"/>
    </location>
</feature>
<evidence type="ECO:0000313" key="4">
    <source>
        <dbReference type="Proteomes" id="UP000094020"/>
    </source>
</evidence>
<reference evidence="2" key="3">
    <citation type="submission" date="2016-07" db="EMBL/GenBank/DDBJ databases">
        <title>Evolution of pathogenesis and genome organization in the Tremellales.</title>
        <authorList>
            <person name="Cuomo C."/>
            <person name="Litvintseva A."/>
            <person name="Heitman J."/>
            <person name="Chen Y."/>
            <person name="Sun S."/>
            <person name="Springer D."/>
            <person name="Dromer F."/>
            <person name="Young S."/>
            <person name="Zeng Q."/>
            <person name="Chapman S."/>
            <person name="Gujja S."/>
            <person name="Saif S."/>
            <person name="Birren B."/>
        </authorList>
    </citation>
    <scope>NUCLEOTIDE SEQUENCE</scope>
    <source>
        <strain evidence="2">CBS 10737</strain>
    </source>
</reference>
<dbReference type="InterPro" id="IPR012349">
    <property type="entry name" value="Split_barrel_FMN-bd"/>
</dbReference>
<reference evidence="3" key="4">
    <citation type="submission" date="2024-02" db="EMBL/GenBank/DDBJ databases">
        <title>Comparative genomics of Cryptococcus and Kwoniella reveals pathogenesis evolution and contrasting modes of karyotype evolution via chromosome fusion or intercentromeric recombination.</title>
        <authorList>
            <person name="Coelho M.A."/>
            <person name="David-Palma M."/>
            <person name="Shea T."/>
            <person name="Bowers K."/>
            <person name="McGinley-Smith S."/>
            <person name="Mohammad A.W."/>
            <person name="Gnirke A."/>
            <person name="Yurkov A.M."/>
            <person name="Nowrousian M."/>
            <person name="Sun S."/>
            <person name="Cuomo C.A."/>
            <person name="Heitman J."/>
        </authorList>
    </citation>
    <scope>NUCLEOTIDE SEQUENCE</scope>
    <source>
        <strain evidence="3">CBS 10737</strain>
    </source>
</reference>
<reference evidence="3" key="2">
    <citation type="submission" date="2013-07" db="EMBL/GenBank/DDBJ databases">
        <authorList>
            <consortium name="The Broad Institute Genome Sequencing Platform"/>
            <person name="Cuomo C."/>
            <person name="Litvintseva A."/>
            <person name="Chen Y."/>
            <person name="Heitman J."/>
            <person name="Sun S."/>
            <person name="Springer D."/>
            <person name="Dromer F."/>
            <person name="Young S.K."/>
            <person name="Zeng Q."/>
            <person name="Gargeya S."/>
            <person name="Fitzgerald M."/>
            <person name="Abouelleil A."/>
            <person name="Alvarado L."/>
            <person name="Berlin A.M."/>
            <person name="Chapman S.B."/>
            <person name="Dewar J."/>
            <person name="Goldberg J."/>
            <person name="Griggs A."/>
            <person name="Gujja S."/>
            <person name="Hansen M."/>
            <person name="Howarth C."/>
            <person name="Imamovic A."/>
            <person name="Larimer J."/>
            <person name="McCowan C."/>
            <person name="Murphy C."/>
            <person name="Pearson M."/>
            <person name="Priest M."/>
            <person name="Roberts A."/>
            <person name="Saif S."/>
            <person name="Shea T."/>
            <person name="Sykes S."/>
            <person name="Wortman J."/>
            <person name="Nusbaum C."/>
            <person name="Birren B."/>
        </authorList>
    </citation>
    <scope>NUCLEOTIDE SEQUENCE</scope>
    <source>
        <strain evidence="3">CBS 10737</strain>
    </source>
</reference>
<protein>
    <recommendedName>
        <fullName evidence="5">Transcriptional regulator</fullName>
    </recommendedName>
</protein>
<reference evidence="2" key="1">
    <citation type="submission" date="2013-07" db="EMBL/GenBank/DDBJ databases">
        <title>The Genome Sequence of Cryptococcus pinus CBS10737.</title>
        <authorList>
            <consortium name="The Broad Institute Genome Sequencing Platform"/>
            <person name="Cuomo C."/>
            <person name="Litvintseva A."/>
            <person name="Chen Y."/>
            <person name="Heitman J."/>
            <person name="Sun S."/>
            <person name="Springer D."/>
            <person name="Dromer F."/>
            <person name="Young S.K."/>
            <person name="Zeng Q."/>
            <person name="Gargeya S."/>
            <person name="Fitzgerald M."/>
            <person name="Abouelleil A."/>
            <person name="Alvarado L."/>
            <person name="Berlin A.M."/>
            <person name="Chapman S.B."/>
            <person name="Dewar J."/>
            <person name="Goldberg J."/>
            <person name="Griggs A."/>
            <person name="Gujja S."/>
            <person name="Hansen M."/>
            <person name="Howarth C."/>
            <person name="Imamovic A."/>
            <person name="Larimer J."/>
            <person name="McCowan C."/>
            <person name="Murphy C."/>
            <person name="Pearson M."/>
            <person name="Priest M."/>
            <person name="Roberts A."/>
            <person name="Saif S."/>
            <person name="Shea T."/>
            <person name="Sykes S."/>
            <person name="Wortman J."/>
            <person name="Nusbaum C."/>
            <person name="Birren B."/>
        </authorList>
    </citation>
    <scope>NUCLEOTIDE SEQUENCE [LARGE SCALE GENOMIC DNA]</scope>
    <source>
        <strain evidence="2">CBS 10737</strain>
    </source>
</reference>
<dbReference type="RefSeq" id="XP_019009550.1">
    <property type="nucleotide sequence ID" value="XM_019157910.1"/>
</dbReference>
<dbReference type="Pfam" id="PF04299">
    <property type="entry name" value="FMN_bind_2"/>
    <property type="match status" value="1"/>
</dbReference>
<dbReference type="PIRSF" id="PIRSF010372">
    <property type="entry name" value="PaiB"/>
    <property type="match status" value="1"/>
</dbReference>
<name>A0A1B9HYK9_9TREE</name>
<dbReference type="Proteomes" id="UP000094020">
    <property type="component" value="Chromosome 11"/>
</dbReference>